<gene>
    <name evidence="2" type="ORF">BDV34DRAFT_204735</name>
</gene>
<keyword evidence="3" id="KW-1185">Reference proteome</keyword>
<organism evidence="2 3">
    <name type="scientific">Aspergillus parasiticus</name>
    <dbReference type="NCBI Taxonomy" id="5067"/>
    <lineage>
        <taxon>Eukaryota</taxon>
        <taxon>Fungi</taxon>
        <taxon>Dikarya</taxon>
        <taxon>Ascomycota</taxon>
        <taxon>Pezizomycotina</taxon>
        <taxon>Eurotiomycetes</taxon>
        <taxon>Eurotiomycetidae</taxon>
        <taxon>Eurotiales</taxon>
        <taxon>Aspergillaceae</taxon>
        <taxon>Aspergillus</taxon>
        <taxon>Aspergillus subgen. Circumdati</taxon>
    </lineage>
</organism>
<name>A0A5N6D694_ASPPA</name>
<feature type="compositionally biased region" description="Polar residues" evidence="1">
    <location>
        <begin position="43"/>
        <end position="58"/>
    </location>
</feature>
<dbReference type="Proteomes" id="UP000326532">
    <property type="component" value="Unassembled WGS sequence"/>
</dbReference>
<dbReference type="VEuPathDB" id="FungiDB:BDV34DRAFT_204735"/>
<dbReference type="AlphaFoldDB" id="A0A5N6D694"/>
<sequence length="64" mass="7205">MQKFLDTPGVGDHGSLRRRWRKEKNDCNAAADHTRKVEEAGGVQQTQDPTKPNPSKSLCSRRVD</sequence>
<evidence type="ECO:0000313" key="3">
    <source>
        <dbReference type="Proteomes" id="UP000326532"/>
    </source>
</evidence>
<evidence type="ECO:0000313" key="2">
    <source>
        <dbReference type="EMBL" id="KAB8200449.1"/>
    </source>
</evidence>
<reference evidence="2 3" key="1">
    <citation type="submission" date="2019-04" db="EMBL/GenBank/DDBJ databases">
        <title>Fungal friends and foes A comparative genomics study of 23 Aspergillus species from section Flavi.</title>
        <authorList>
            <consortium name="DOE Joint Genome Institute"/>
            <person name="Kjaerbolling I."/>
            <person name="Vesth T.C."/>
            <person name="Frisvad J.C."/>
            <person name="Nybo J.L."/>
            <person name="Theobald S."/>
            <person name="Kildgaard S."/>
            <person name="Petersen T.I."/>
            <person name="Kuo A."/>
            <person name="Sato A."/>
            <person name="Lyhne E.K."/>
            <person name="Kogle M.E."/>
            <person name="Wiebenga A."/>
            <person name="Kun R.S."/>
            <person name="Lubbers R.J."/>
            <person name="Makela M.R."/>
            <person name="Barry K."/>
            <person name="Chovatia M."/>
            <person name="Clum A."/>
            <person name="Daum C."/>
            <person name="Haridas S."/>
            <person name="He G."/>
            <person name="LaButti K."/>
            <person name="Lipzen A."/>
            <person name="Mondo S."/>
            <person name="Pangilinan J."/>
            <person name="Riley R."/>
            <person name="Salamov A."/>
            <person name="Simmons B.A."/>
            <person name="Magnuson J.K."/>
            <person name="Henrissat B."/>
            <person name="Mortensen U.H."/>
            <person name="Larsen T.O."/>
            <person name="De vries R.P."/>
            <person name="Grigoriev I.V."/>
            <person name="Machida M."/>
            <person name="Baker S.E."/>
            <person name="Andersen M.R."/>
        </authorList>
    </citation>
    <scope>NUCLEOTIDE SEQUENCE [LARGE SCALE GENOMIC DNA]</scope>
    <source>
        <strain evidence="2 3">CBS 117618</strain>
    </source>
</reference>
<protein>
    <submittedName>
        <fullName evidence="2">Uncharacterized protein</fullName>
    </submittedName>
</protein>
<dbReference type="EMBL" id="ML735043">
    <property type="protein sequence ID" value="KAB8200449.1"/>
    <property type="molecule type" value="Genomic_DNA"/>
</dbReference>
<evidence type="ECO:0000256" key="1">
    <source>
        <dbReference type="SAM" id="MobiDB-lite"/>
    </source>
</evidence>
<accession>A0A5N6D694</accession>
<proteinExistence type="predicted"/>
<feature type="region of interest" description="Disordered" evidence="1">
    <location>
        <begin position="1"/>
        <end position="64"/>
    </location>
</feature>